<dbReference type="PROSITE" id="PS50944">
    <property type="entry name" value="HTH_DTXR"/>
    <property type="match status" value="1"/>
</dbReference>
<dbReference type="GO" id="GO:0003700">
    <property type="term" value="F:DNA-binding transcription factor activity"/>
    <property type="evidence" value="ECO:0007669"/>
    <property type="project" value="InterPro"/>
</dbReference>
<reference evidence="6 7" key="1">
    <citation type="submission" date="2018-08" db="EMBL/GenBank/DDBJ databases">
        <title>Genomic Encyclopedia of Archaeal and Bacterial Type Strains, Phase II (KMG-II): from individual species to whole genera.</title>
        <authorList>
            <person name="Goeker M."/>
        </authorList>
    </citation>
    <scope>NUCLEOTIDE SEQUENCE [LARGE SCALE GENOMIC DNA]</scope>
    <source>
        <strain evidence="6 7">ATCC 27112</strain>
    </source>
</reference>
<dbReference type="Gene3D" id="1.10.10.10">
    <property type="entry name" value="Winged helix-like DNA-binding domain superfamily/Winged helix DNA-binding domain"/>
    <property type="match status" value="1"/>
</dbReference>
<dbReference type="SUPFAM" id="SSF47979">
    <property type="entry name" value="Iron-dependent repressor protein, dimerization domain"/>
    <property type="match status" value="1"/>
</dbReference>
<dbReference type="RefSeq" id="WP_119016735.1">
    <property type="nucleotide sequence ID" value="NZ_QXEV01000024.1"/>
</dbReference>
<keyword evidence="7" id="KW-1185">Reference proteome</keyword>
<dbReference type="GO" id="GO:0003677">
    <property type="term" value="F:DNA binding"/>
    <property type="evidence" value="ECO:0007669"/>
    <property type="project" value="UniProtKB-KW"/>
</dbReference>
<dbReference type="Gene3D" id="1.10.60.10">
    <property type="entry name" value="Iron dependent repressor, metal binding and dimerisation domain"/>
    <property type="match status" value="1"/>
</dbReference>
<evidence type="ECO:0000256" key="4">
    <source>
        <dbReference type="ARBA" id="ARBA00023163"/>
    </source>
</evidence>
<dbReference type="Pfam" id="PF01325">
    <property type="entry name" value="Fe_dep_repress"/>
    <property type="match status" value="1"/>
</dbReference>
<dbReference type="GO" id="GO:0046914">
    <property type="term" value="F:transition metal ion binding"/>
    <property type="evidence" value="ECO:0007669"/>
    <property type="project" value="InterPro"/>
</dbReference>
<evidence type="ECO:0000256" key="2">
    <source>
        <dbReference type="ARBA" id="ARBA00023015"/>
    </source>
</evidence>
<dbReference type="SMART" id="SM00529">
    <property type="entry name" value="HTH_DTXR"/>
    <property type="match status" value="1"/>
</dbReference>
<keyword evidence="2" id="KW-0805">Transcription regulation</keyword>
<feature type="domain" description="HTH dtxR-type" evidence="5">
    <location>
        <begin position="3"/>
        <end position="64"/>
    </location>
</feature>
<dbReference type="InterPro" id="IPR001367">
    <property type="entry name" value="Fe_dep_repressor"/>
</dbReference>
<dbReference type="InterPro" id="IPR022687">
    <property type="entry name" value="HTH_DTXR"/>
</dbReference>
<dbReference type="Proteomes" id="UP000266506">
    <property type="component" value="Unassembled WGS sequence"/>
</dbReference>
<dbReference type="InterPro" id="IPR036388">
    <property type="entry name" value="WH-like_DNA-bd_sf"/>
</dbReference>
<organism evidence="6 7">
    <name type="scientific">Anaeroplasma bactoclasticum</name>
    <dbReference type="NCBI Taxonomy" id="2088"/>
    <lineage>
        <taxon>Bacteria</taxon>
        <taxon>Bacillati</taxon>
        <taxon>Mycoplasmatota</taxon>
        <taxon>Mollicutes</taxon>
        <taxon>Anaeroplasmatales</taxon>
        <taxon>Anaeroplasmataceae</taxon>
        <taxon>Anaeroplasma</taxon>
    </lineage>
</organism>
<evidence type="ECO:0000256" key="1">
    <source>
        <dbReference type="ARBA" id="ARBA00007871"/>
    </source>
</evidence>
<accession>A0A397QVH2</accession>
<dbReference type="OrthoDB" id="9794394at2"/>
<evidence type="ECO:0000259" key="5">
    <source>
        <dbReference type="PROSITE" id="PS50944"/>
    </source>
</evidence>
<dbReference type="AlphaFoldDB" id="A0A397QVH2"/>
<dbReference type="FunCoup" id="A0A397QVH2">
    <property type="interactions" value="22"/>
</dbReference>
<keyword evidence="3" id="KW-0238">DNA-binding</keyword>
<proteinExistence type="inferred from homology"/>
<dbReference type="InterPro" id="IPR036390">
    <property type="entry name" value="WH_DNA-bd_sf"/>
</dbReference>
<keyword evidence="4" id="KW-0804">Transcription</keyword>
<dbReference type="InterPro" id="IPR036421">
    <property type="entry name" value="Fe_dep_repressor_sf"/>
</dbReference>
<dbReference type="PANTHER" id="PTHR33238">
    <property type="entry name" value="IRON (METAL) DEPENDENT REPRESSOR, DTXR FAMILY"/>
    <property type="match status" value="1"/>
</dbReference>
<dbReference type="Pfam" id="PF02742">
    <property type="entry name" value="Fe_dep_repr_C"/>
    <property type="match status" value="1"/>
</dbReference>
<evidence type="ECO:0000313" key="6">
    <source>
        <dbReference type="EMBL" id="RIA65042.1"/>
    </source>
</evidence>
<dbReference type="SUPFAM" id="SSF46785">
    <property type="entry name" value="Winged helix' DNA-binding domain"/>
    <property type="match status" value="1"/>
</dbReference>
<dbReference type="InterPro" id="IPR050536">
    <property type="entry name" value="DtxR_MntR_Metal-Reg"/>
</dbReference>
<comment type="similarity">
    <text evidence="1">Belongs to the DtxR/MntR family.</text>
</comment>
<name>A0A397QVH2_9MOLU</name>
<dbReference type="InParanoid" id="A0A397QVH2"/>
<comment type="caution">
    <text evidence="6">The sequence shown here is derived from an EMBL/GenBank/DDBJ whole genome shotgun (WGS) entry which is preliminary data.</text>
</comment>
<evidence type="ECO:0000256" key="3">
    <source>
        <dbReference type="ARBA" id="ARBA00023125"/>
    </source>
</evidence>
<dbReference type="GO" id="GO:0046983">
    <property type="term" value="F:protein dimerization activity"/>
    <property type="evidence" value="ECO:0007669"/>
    <property type="project" value="InterPro"/>
</dbReference>
<evidence type="ECO:0000313" key="7">
    <source>
        <dbReference type="Proteomes" id="UP000266506"/>
    </source>
</evidence>
<dbReference type="InterPro" id="IPR022689">
    <property type="entry name" value="Iron_dep_repressor"/>
</dbReference>
<sequence>MGLFESGEDYLEAILMVSERKNEVHAIDVVNELGYSKPSVSIALKKLKEQEYITIDEFNHLHLTKKGLDIAKKIYERHKILTSILEKLGVDANNAEKDACKLEHDLSDVSWNAIKKYYYDNLDK</sequence>
<dbReference type="EMBL" id="QXEV01000024">
    <property type="protein sequence ID" value="RIA65042.1"/>
    <property type="molecule type" value="Genomic_DNA"/>
</dbReference>
<gene>
    <name evidence="6" type="ORF">EI71_01642</name>
</gene>
<protein>
    <submittedName>
        <fullName evidence="6">DtxR family iron (Metal) dependent repressor</fullName>
    </submittedName>
</protein>
<dbReference type="PANTHER" id="PTHR33238:SF7">
    <property type="entry name" value="IRON-DEPENDENT TRANSCRIPTIONAL REGULATOR"/>
    <property type="match status" value="1"/>
</dbReference>